<dbReference type="AlphaFoldDB" id="A0A420ZCX3"/>
<dbReference type="InterPro" id="IPR002677">
    <property type="entry name" value="Ribosomal_bL32"/>
</dbReference>
<dbReference type="SUPFAM" id="SSF57829">
    <property type="entry name" value="Zn-binding ribosomal proteins"/>
    <property type="match status" value="1"/>
</dbReference>
<comment type="similarity">
    <text evidence="1 5">Belongs to the bacterial ribosomal protein bL32 family.</text>
</comment>
<evidence type="ECO:0000313" key="7">
    <source>
        <dbReference type="EMBL" id="RLC37368.1"/>
    </source>
</evidence>
<dbReference type="PANTHER" id="PTHR35534">
    <property type="entry name" value="50S RIBOSOMAL PROTEIN L32"/>
    <property type="match status" value="1"/>
</dbReference>
<feature type="region of interest" description="Disordered" evidence="6">
    <location>
        <begin position="1"/>
        <end position="20"/>
    </location>
</feature>
<keyword evidence="2 5" id="KW-0689">Ribosomal protein</keyword>
<evidence type="ECO:0000256" key="2">
    <source>
        <dbReference type="ARBA" id="ARBA00022980"/>
    </source>
</evidence>
<reference evidence="7 8" key="1">
    <citation type="submission" date="2018-06" db="EMBL/GenBank/DDBJ databases">
        <title>Extensive metabolic versatility and redundancy in microbially diverse, dynamic hydrothermal sediments.</title>
        <authorList>
            <person name="Dombrowski N."/>
            <person name="Teske A."/>
            <person name="Baker B.J."/>
        </authorList>
    </citation>
    <scope>NUCLEOTIDE SEQUENCE [LARGE SCALE GENOMIC DNA]</scope>
    <source>
        <strain evidence="7">B79_G16</strain>
    </source>
</reference>
<evidence type="ECO:0000256" key="6">
    <source>
        <dbReference type="SAM" id="MobiDB-lite"/>
    </source>
</evidence>
<accession>A0A420ZCX3</accession>
<protein>
    <recommendedName>
        <fullName evidence="4 5">Large ribosomal subunit protein bL32</fullName>
    </recommendedName>
</protein>
<evidence type="ECO:0000256" key="3">
    <source>
        <dbReference type="ARBA" id="ARBA00023274"/>
    </source>
</evidence>
<dbReference type="Pfam" id="PF01783">
    <property type="entry name" value="Ribosomal_L32p"/>
    <property type="match status" value="1"/>
</dbReference>
<dbReference type="NCBIfam" id="TIGR01031">
    <property type="entry name" value="rpmF_bact"/>
    <property type="match status" value="1"/>
</dbReference>
<feature type="region of interest" description="Disordered" evidence="6">
    <location>
        <begin position="61"/>
        <end position="98"/>
    </location>
</feature>
<dbReference type="Proteomes" id="UP000281261">
    <property type="component" value="Unassembled WGS sequence"/>
</dbReference>
<sequence length="98" mass="10907">MAAQPKKKISRVRGKTRRAHRRAVLPKLVACAKCKTLKLPHTICPECGHYGKVKVIKTKLDRKIDKTLNKPVSPGDNSGKTPVKNEKTPKKTDNGNRV</sequence>
<dbReference type="EMBL" id="QMNG01000005">
    <property type="protein sequence ID" value="RLC37368.1"/>
    <property type="molecule type" value="Genomic_DNA"/>
</dbReference>
<dbReference type="InterPro" id="IPR011332">
    <property type="entry name" value="Ribosomal_zn-bd"/>
</dbReference>
<evidence type="ECO:0000256" key="4">
    <source>
        <dbReference type="ARBA" id="ARBA00035178"/>
    </source>
</evidence>
<gene>
    <name evidence="5" type="primary">rpmF</name>
    <name evidence="7" type="ORF">DRH29_02095</name>
</gene>
<proteinExistence type="inferred from homology"/>
<feature type="compositionally biased region" description="Basic and acidic residues" evidence="6">
    <location>
        <begin position="83"/>
        <end position="98"/>
    </location>
</feature>
<dbReference type="HAMAP" id="MF_00340">
    <property type="entry name" value="Ribosomal_bL32"/>
    <property type="match status" value="1"/>
</dbReference>
<evidence type="ECO:0000256" key="5">
    <source>
        <dbReference type="HAMAP-Rule" id="MF_00340"/>
    </source>
</evidence>
<dbReference type="PANTHER" id="PTHR35534:SF1">
    <property type="entry name" value="LARGE RIBOSOMAL SUBUNIT PROTEIN BL32"/>
    <property type="match status" value="1"/>
</dbReference>
<evidence type="ECO:0000256" key="1">
    <source>
        <dbReference type="ARBA" id="ARBA00008560"/>
    </source>
</evidence>
<comment type="caution">
    <text evidence="7">The sequence shown here is derived from an EMBL/GenBank/DDBJ whole genome shotgun (WGS) entry which is preliminary data.</text>
</comment>
<name>A0A420ZCX3_UNCK3</name>
<keyword evidence="3 5" id="KW-0687">Ribonucleoprotein</keyword>
<evidence type="ECO:0000313" key="8">
    <source>
        <dbReference type="Proteomes" id="UP000281261"/>
    </source>
</evidence>
<dbReference type="GO" id="GO:0003735">
    <property type="term" value="F:structural constituent of ribosome"/>
    <property type="evidence" value="ECO:0007669"/>
    <property type="project" value="InterPro"/>
</dbReference>
<dbReference type="InterPro" id="IPR044957">
    <property type="entry name" value="Ribosomal_bL32_bact"/>
</dbReference>
<dbReference type="GO" id="GO:0006412">
    <property type="term" value="P:translation"/>
    <property type="evidence" value="ECO:0007669"/>
    <property type="project" value="UniProtKB-UniRule"/>
</dbReference>
<organism evidence="7 8">
    <name type="scientific">candidate division Kazan bacterium</name>
    <dbReference type="NCBI Taxonomy" id="2202143"/>
    <lineage>
        <taxon>Bacteria</taxon>
        <taxon>Bacteria division Kazan-3B-28</taxon>
    </lineage>
</organism>
<dbReference type="GO" id="GO:0015934">
    <property type="term" value="C:large ribosomal subunit"/>
    <property type="evidence" value="ECO:0007669"/>
    <property type="project" value="InterPro"/>
</dbReference>